<dbReference type="RefSeq" id="WP_213681772.1">
    <property type="nucleotide sequence ID" value="NZ_CP074572.1"/>
</dbReference>
<protein>
    <submittedName>
        <fullName evidence="1">Uncharacterized protein</fullName>
    </submittedName>
</protein>
<name>A0ABX8DER7_9GAMM</name>
<proteinExistence type="predicted"/>
<reference evidence="1 2" key="1">
    <citation type="journal article" date="2012" name="Int. J. Syst. Evol. Microbiol.">
        <title>Shewanella dokdonensis sp. nov., isolated from seawater.</title>
        <authorList>
            <person name="Sung H.R."/>
            <person name="Yoon J.H."/>
            <person name="Ghim S.Y."/>
        </authorList>
    </citation>
    <scope>NUCLEOTIDE SEQUENCE [LARGE SCALE GENOMIC DNA]</scope>
    <source>
        <strain evidence="1 2">DSM 23626</strain>
    </source>
</reference>
<dbReference type="Proteomes" id="UP000676428">
    <property type="component" value="Chromosome"/>
</dbReference>
<organism evidence="1 2">
    <name type="scientific">Shewanella dokdonensis</name>
    <dbReference type="NCBI Taxonomy" id="712036"/>
    <lineage>
        <taxon>Bacteria</taxon>
        <taxon>Pseudomonadati</taxon>
        <taxon>Pseudomonadota</taxon>
        <taxon>Gammaproteobacteria</taxon>
        <taxon>Alteromonadales</taxon>
        <taxon>Shewanellaceae</taxon>
        <taxon>Shewanella</taxon>
    </lineage>
</organism>
<sequence length="97" mass="10691">MSFAVFGASLDYCTKVARTRVKPVNGNGKNLVQLTAEEWESEVTKYAQKLFDDIKAGKKTAPKISADMTQPSAAKEFIALAKKQLFAKTCGYSSEHR</sequence>
<dbReference type="EMBL" id="CP074572">
    <property type="protein sequence ID" value="QVK23131.1"/>
    <property type="molecule type" value="Genomic_DNA"/>
</dbReference>
<gene>
    <name evidence="1" type="ORF">KHX94_18935</name>
</gene>
<keyword evidence="2" id="KW-1185">Reference proteome</keyword>
<accession>A0ABX8DER7</accession>
<evidence type="ECO:0000313" key="1">
    <source>
        <dbReference type="EMBL" id="QVK23131.1"/>
    </source>
</evidence>
<evidence type="ECO:0000313" key="2">
    <source>
        <dbReference type="Proteomes" id="UP000676428"/>
    </source>
</evidence>